<dbReference type="AlphaFoldDB" id="A0A5B7GHV2"/>
<organism evidence="1 2">
    <name type="scientific">Portunus trituberculatus</name>
    <name type="common">Swimming crab</name>
    <name type="synonym">Neptunus trituberculatus</name>
    <dbReference type="NCBI Taxonomy" id="210409"/>
    <lineage>
        <taxon>Eukaryota</taxon>
        <taxon>Metazoa</taxon>
        <taxon>Ecdysozoa</taxon>
        <taxon>Arthropoda</taxon>
        <taxon>Crustacea</taxon>
        <taxon>Multicrustacea</taxon>
        <taxon>Malacostraca</taxon>
        <taxon>Eumalacostraca</taxon>
        <taxon>Eucarida</taxon>
        <taxon>Decapoda</taxon>
        <taxon>Pleocyemata</taxon>
        <taxon>Brachyura</taxon>
        <taxon>Eubrachyura</taxon>
        <taxon>Portunoidea</taxon>
        <taxon>Portunidae</taxon>
        <taxon>Portuninae</taxon>
        <taxon>Portunus</taxon>
    </lineage>
</organism>
<name>A0A5B7GHV2_PORTR</name>
<reference evidence="1 2" key="1">
    <citation type="submission" date="2019-05" db="EMBL/GenBank/DDBJ databases">
        <title>Another draft genome of Portunus trituberculatus and its Hox gene families provides insights of decapod evolution.</title>
        <authorList>
            <person name="Jeong J.-H."/>
            <person name="Song I."/>
            <person name="Kim S."/>
            <person name="Choi T."/>
            <person name="Kim D."/>
            <person name="Ryu S."/>
            <person name="Kim W."/>
        </authorList>
    </citation>
    <scope>NUCLEOTIDE SEQUENCE [LARGE SCALE GENOMIC DNA]</scope>
    <source>
        <tissue evidence="1">Muscle</tissue>
    </source>
</reference>
<proteinExistence type="predicted"/>
<evidence type="ECO:0000313" key="2">
    <source>
        <dbReference type="Proteomes" id="UP000324222"/>
    </source>
</evidence>
<gene>
    <name evidence="1" type="ORF">E2C01_051123</name>
</gene>
<dbReference type="EMBL" id="VSRR010014541">
    <property type="protein sequence ID" value="MPC57149.1"/>
    <property type="molecule type" value="Genomic_DNA"/>
</dbReference>
<evidence type="ECO:0000313" key="1">
    <source>
        <dbReference type="EMBL" id="MPC57149.1"/>
    </source>
</evidence>
<sequence length="146" mass="15974">MLSKACQGTDRLRQVSDTPVASSPSLIVLLSPAPRHHAWNYGSRLDIDCLVIRSATRLHVFATDSTWRQHCTCLILFHVSPACLPGVTLCPAALPRCAGSAVMEATCRVIVRRGELLLSGYRLSFCSVPVSVFKDVNTVVHEDDIE</sequence>
<keyword evidence="2" id="KW-1185">Reference proteome</keyword>
<accession>A0A5B7GHV2</accession>
<protein>
    <submittedName>
        <fullName evidence="1">Uncharacterized protein</fullName>
    </submittedName>
</protein>
<dbReference type="Proteomes" id="UP000324222">
    <property type="component" value="Unassembled WGS sequence"/>
</dbReference>
<comment type="caution">
    <text evidence="1">The sequence shown here is derived from an EMBL/GenBank/DDBJ whole genome shotgun (WGS) entry which is preliminary data.</text>
</comment>